<evidence type="ECO:0000256" key="5">
    <source>
        <dbReference type="SAM" id="SignalP"/>
    </source>
</evidence>
<evidence type="ECO:0000313" key="7">
    <source>
        <dbReference type="EMBL" id="RBW61601.1"/>
    </source>
</evidence>
<dbReference type="Pfam" id="PF04357">
    <property type="entry name" value="TamB"/>
    <property type="match status" value="1"/>
</dbReference>
<accession>A0A366X8M4</accession>
<evidence type="ECO:0000256" key="4">
    <source>
        <dbReference type="ARBA" id="ARBA00023136"/>
    </source>
</evidence>
<dbReference type="Proteomes" id="UP000252706">
    <property type="component" value="Unassembled WGS sequence"/>
</dbReference>
<protein>
    <submittedName>
        <fullName evidence="7">Translocation/assembly module TamB</fullName>
    </submittedName>
</protein>
<dbReference type="RefSeq" id="WP_113821862.1">
    <property type="nucleotide sequence ID" value="NZ_QOCE01000005.1"/>
</dbReference>
<keyword evidence="2" id="KW-0812">Transmembrane</keyword>
<keyword evidence="4" id="KW-0472">Membrane</keyword>
<feature type="domain" description="Translocation and assembly module TamB C-terminal" evidence="6">
    <location>
        <begin position="909"/>
        <end position="1252"/>
    </location>
</feature>
<evidence type="ECO:0000259" key="6">
    <source>
        <dbReference type="Pfam" id="PF04357"/>
    </source>
</evidence>
<dbReference type="EMBL" id="QOCE01000005">
    <property type="protein sequence ID" value="RBW61601.1"/>
    <property type="molecule type" value="Genomic_DNA"/>
</dbReference>
<dbReference type="GO" id="GO:0097347">
    <property type="term" value="C:TAM protein secretion complex"/>
    <property type="evidence" value="ECO:0007669"/>
    <property type="project" value="TreeGrafter"/>
</dbReference>
<comment type="caution">
    <text evidence="7">The sequence shown here is derived from an EMBL/GenBank/DDBJ whole genome shotgun (WGS) entry which is preliminary data.</text>
</comment>
<keyword evidence="5" id="KW-0732">Signal</keyword>
<evidence type="ECO:0000256" key="1">
    <source>
        <dbReference type="ARBA" id="ARBA00004167"/>
    </source>
</evidence>
<proteinExistence type="predicted"/>
<organism evidence="7 8">
    <name type="scientific">Phaeobacter gallaeciensis</name>
    <dbReference type="NCBI Taxonomy" id="60890"/>
    <lineage>
        <taxon>Bacteria</taxon>
        <taxon>Pseudomonadati</taxon>
        <taxon>Pseudomonadota</taxon>
        <taxon>Alphaproteobacteria</taxon>
        <taxon>Rhodobacterales</taxon>
        <taxon>Roseobacteraceae</taxon>
        <taxon>Phaeobacter</taxon>
    </lineage>
</organism>
<dbReference type="GO" id="GO:0009306">
    <property type="term" value="P:protein secretion"/>
    <property type="evidence" value="ECO:0007669"/>
    <property type="project" value="InterPro"/>
</dbReference>
<feature type="signal peptide" evidence="5">
    <location>
        <begin position="1"/>
        <end position="23"/>
    </location>
</feature>
<reference evidence="7 8" key="1">
    <citation type="submission" date="2018-07" db="EMBL/GenBank/DDBJ databases">
        <title>Modular assembly of carbohydrate-degrading microbial communities in the ocean.</title>
        <authorList>
            <person name="Enke T.N."/>
            <person name="Datta M.S."/>
            <person name="Schwartzman J.A."/>
            <person name="Cermak N."/>
            <person name="Schmitz D.A."/>
            <person name="Barrere J."/>
            <person name="Cordero O.X."/>
        </authorList>
    </citation>
    <scope>NUCLEOTIDE SEQUENCE [LARGE SCALE GENOMIC DNA]</scope>
    <source>
        <strain evidence="7 8">C3M10</strain>
    </source>
</reference>
<dbReference type="InterPro" id="IPR007452">
    <property type="entry name" value="TamB_C"/>
</dbReference>
<comment type="subcellular location">
    <subcellularLocation>
        <location evidence="1">Membrane</location>
        <topology evidence="1">Single-pass membrane protein</topology>
    </subcellularLocation>
</comment>
<dbReference type="PANTHER" id="PTHR36985:SF1">
    <property type="entry name" value="TRANSLOCATION AND ASSEMBLY MODULE SUBUNIT TAMB"/>
    <property type="match status" value="1"/>
</dbReference>
<gene>
    <name evidence="7" type="ORF">DS909_02510</name>
</gene>
<evidence type="ECO:0000256" key="3">
    <source>
        <dbReference type="ARBA" id="ARBA00022989"/>
    </source>
</evidence>
<dbReference type="PANTHER" id="PTHR36985">
    <property type="entry name" value="TRANSLOCATION AND ASSEMBLY MODULE SUBUNIT TAMB"/>
    <property type="match status" value="1"/>
</dbReference>
<sequence>MARITHSLLITTCLISTPLMVTAQEEESGGMLVDFLEDTLSGDGRSIKVTGLVGALSAKATIEQIAVSDDDGVWLTINNATLDWNRLALLTGSFSVNALTAEEILIARAPLPSTAPADLPSPETAPFQLPELPVAITLGEIRVDRLGLGEPLIGLPAELKVAGSLVFADGTLDTDLGITRLDRPGDVIKLAAEFANETQEIGLDLQVIEDAGGLISTALKIPDQPPLLLTAKGAGPVRDFTADIGLSSGDAERISGQVRLRGVPTPDGDEGQTSIAFSADLGGDLTPFLEAEFDTFFGTDTQLGLEGRNDPDGHLEISELRITSDALAVKGEMAITAGELDKVALQGRITPPSGDRIVLPLSGPRTTLKAAQFSTLMDRANGNQFDLSVTASGVETPDLLLDTARINASGTLNQGETLELKGDMFAALVGLNFTDPALAQAIGHRISLDGLFDLTGDGNLQLSEFELEGTDYSATADAKISGLESGLEIDGNAQVSAADLSRFSKIAGQDLSGKVEATVTGKGAPLTGSFDFKLDVDGQNLGTGMADIDPLIAGQTKIALDAVRDDQGLNVRRFALDSAAVSAEGGAKVKGLGGALSLDGTLKASAPDLSLFSGLAGQDLAGAVTASVTGNATPDTKVFDIDLDLSGQDLRSGIAELDDLITGKTTLLLDASNSSEGLDIRNFDLAAAAVKATAKGTLLDQGGKLGFQAALDDLNRVVPNLSGPLKLAGDVSRTATGFLGDVKLTGPQSSYAKLNGTVETDGNADLDFDAEFAKLERILPELAGALNAKGSAKRDQGVWTIDADAKGPSGVQTTVAGTFDEAAGEADITAKGSLSLGIANLFVSPNKVDGAAQFDLALRGKPGLDALSGTITTSGTTMAIPSARQTLTDIGGTVSINDSSANLAITAGLRAGGTFQVSGPVELSPPFQGRIAVGLNNLILTDNVLFDSSANGQIVMSGPLAGNSSIAGQVIFGETNINLAAAGGSVGSAPIPEISHIREPGAVRTTRKRANLIKTETAKADSKIALDISLQAPNKVFVRGRGLNAELGGNLHIGGTTSAISPSGQIELVRGNLDILGRRLKLTKGIVTLQGNLTPYVEFASSTSTEEGLSTMEISGPLNAPEIKIYSDPERPTEEALAMLLFGNRFSQLSPIVVAQMAASLAQLSGAGGDSTKGIRDSTGVDSVDISADSDGTPQFGAGKYLADGVYTDFTVNTQGDTEVNLNLDLTDSWTAKGTVDNEGDTSIGLFFERDY</sequence>
<dbReference type="AlphaFoldDB" id="A0A366X8M4"/>
<evidence type="ECO:0000256" key="2">
    <source>
        <dbReference type="ARBA" id="ARBA00022692"/>
    </source>
</evidence>
<feature type="chain" id="PRO_5016669538" evidence="5">
    <location>
        <begin position="24"/>
        <end position="1252"/>
    </location>
</feature>
<keyword evidence="3" id="KW-1133">Transmembrane helix</keyword>
<evidence type="ECO:0000313" key="8">
    <source>
        <dbReference type="Proteomes" id="UP000252706"/>
    </source>
</evidence>
<dbReference type="OrthoDB" id="7784409at2"/>
<dbReference type="GO" id="GO:0005886">
    <property type="term" value="C:plasma membrane"/>
    <property type="evidence" value="ECO:0007669"/>
    <property type="project" value="InterPro"/>
</dbReference>
<name>A0A366X8M4_9RHOB</name>